<feature type="active site" evidence="4">
    <location>
        <position position="396"/>
    </location>
</feature>
<feature type="active site" description="Proton acceptor" evidence="4">
    <location>
        <position position="444"/>
    </location>
</feature>
<dbReference type="PANTHER" id="PTHR10291:SF0">
    <property type="entry name" value="DEHYDRODOLICHYL DIPHOSPHATE SYNTHASE 2"/>
    <property type="match status" value="1"/>
</dbReference>
<dbReference type="SUPFAM" id="SSF48576">
    <property type="entry name" value="Terpenoid synthases"/>
    <property type="match status" value="1"/>
</dbReference>
<dbReference type="InterPro" id="IPR001441">
    <property type="entry name" value="UPP_synth-like"/>
</dbReference>
<sequence>MRPTNTPRGAVSVYQRGGVFDPVLHQGYEACQRAARTTEIEYAVSQLLPAPLRLAAWAVYGAARAVDDLVDVGADGAPAADRAARLEEWIAAFDADLRSGASTDPVRQALIHTMLTWSLPPSSMYLMFGALRGEAAGRQLATWQEWRDYSSLAWASLAQQIAWLFLKAAGVSTEPEALATAMPETVLAWQTMVDALHVTDALADLAEDLTRGHVSLPQEALDEAGVRRADLLNRRSTVAFESMVRRLAGQAHAGLGAATIPDLVHPLIKIPLDAYAGLYRLRLETVVGDPAALLHRRPVLPSGARRRLLAPARIRAALAWTLFPFPFHPGTTEPVLPVAPAPSTSSTGTGTVRPGDDVRTHWMKQPRADPTPHPSGARPPRLPDQDMPRHVAIIMDGNGRWATARGLPRAEGHRAGGEALIDVLHGALEIGLQYLTVYGFSTENWKRPTDELHTLMSELVERLRRLKDDCPPLDVRVRWAGLHSPLSPDMIDALTAVEHTTQHCRALTLTACVNYGGRAEITRAATRLAHEVAAGRLRPASISEHSFARYLHIPDLPDVDLLLRTGGDQRTSNFLPWQAAYAELVFLDTLWPDMDRRDLWRAVEQYAVRDRRYGSVPPPRPGVSRRIG</sequence>
<dbReference type="CDD" id="cd00475">
    <property type="entry name" value="Cis_IPPS"/>
    <property type="match status" value="1"/>
</dbReference>
<dbReference type="InterPro" id="IPR008949">
    <property type="entry name" value="Isoprenoid_synthase_dom_sf"/>
</dbReference>
<evidence type="ECO:0000256" key="1">
    <source>
        <dbReference type="ARBA" id="ARBA00022679"/>
    </source>
</evidence>
<keyword evidence="1 4" id="KW-0808">Transferase</keyword>
<comment type="similarity">
    <text evidence="4">Belongs to the UPP synthase family.</text>
</comment>
<keyword evidence="2 4" id="KW-0479">Metal-binding</keyword>
<feature type="binding site" evidence="4">
    <location>
        <position position="401"/>
    </location>
    <ligand>
        <name>substrate</name>
    </ligand>
</feature>
<reference evidence="6 7" key="1">
    <citation type="submission" date="2020-08" db="EMBL/GenBank/DDBJ databases">
        <title>Genomic Encyclopedia of Type Strains, Phase III (KMG-III): the genomes of soil and plant-associated and newly described type strains.</title>
        <authorList>
            <person name="Whitman W."/>
        </authorList>
    </citation>
    <scope>NUCLEOTIDE SEQUENCE [LARGE SCALE GENOMIC DNA]</scope>
    <source>
        <strain evidence="6 7">CECT 8305</strain>
    </source>
</reference>
<dbReference type="GO" id="GO:0033850">
    <property type="term" value="F:Z-farnesyl diphosphate synthase activity"/>
    <property type="evidence" value="ECO:0007669"/>
    <property type="project" value="TreeGrafter"/>
</dbReference>
<comment type="cofactor">
    <cofactor evidence="4">
        <name>Mg(2+)</name>
        <dbReference type="ChEBI" id="CHEBI:18420"/>
    </cofactor>
    <text evidence="4">Binds 2 magnesium ions per subunit.</text>
</comment>
<dbReference type="EC" id="2.5.1.-" evidence="4"/>
<dbReference type="Pfam" id="PF00494">
    <property type="entry name" value="SQS_PSY"/>
    <property type="match status" value="1"/>
</dbReference>
<dbReference type="RefSeq" id="WP_184573015.1">
    <property type="nucleotide sequence ID" value="NZ_JACHJL010000008.1"/>
</dbReference>
<feature type="binding site" evidence="4">
    <location>
        <position position="564"/>
    </location>
    <ligand>
        <name>substrate</name>
    </ligand>
</feature>
<feature type="binding site" evidence="4">
    <location>
        <position position="445"/>
    </location>
    <ligand>
        <name>substrate</name>
    </ligand>
</feature>
<feature type="binding site" evidence="4">
    <location>
        <begin position="570"/>
        <end position="572"/>
    </location>
    <ligand>
        <name>substrate</name>
    </ligand>
</feature>
<dbReference type="GO" id="GO:0000287">
    <property type="term" value="F:magnesium ion binding"/>
    <property type="evidence" value="ECO:0007669"/>
    <property type="project" value="UniProtKB-UniRule"/>
</dbReference>
<dbReference type="InterPro" id="IPR002060">
    <property type="entry name" value="Squ/phyt_synthse"/>
</dbReference>
<feature type="binding site" evidence="4">
    <location>
        <position position="583"/>
    </location>
    <ligand>
        <name>Mg(2+)</name>
        <dbReference type="ChEBI" id="CHEBI:18420"/>
    </ligand>
</feature>
<evidence type="ECO:0000313" key="6">
    <source>
        <dbReference type="EMBL" id="MBB5936412.1"/>
    </source>
</evidence>
<gene>
    <name evidence="6" type="ORF">FHS42_003487</name>
</gene>
<dbReference type="GO" id="GO:0008834">
    <property type="term" value="F:ditrans,polycis-undecaprenyl-diphosphate synthase [(2E,6E)-farnesyl-diphosphate specific] activity"/>
    <property type="evidence" value="ECO:0007669"/>
    <property type="project" value="TreeGrafter"/>
</dbReference>
<dbReference type="HAMAP" id="MF_01139">
    <property type="entry name" value="ISPT"/>
    <property type="match status" value="1"/>
</dbReference>
<comment type="function">
    <text evidence="4">Catalyzes the condensation of isopentenyl diphosphate (IPP) with allylic pyrophosphates generating different type of terpenoids.</text>
</comment>
<evidence type="ECO:0000256" key="2">
    <source>
        <dbReference type="ARBA" id="ARBA00022723"/>
    </source>
</evidence>
<feature type="binding site" evidence="4">
    <location>
        <begin position="397"/>
        <end position="400"/>
    </location>
    <ligand>
        <name>substrate</name>
    </ligand>
</feature>
<comment type="caution">
    <text evidence="6">The sequence shown here is derived from an EMBL/GenBank/DDBJ whole genome shotgun (WGS) entry which is preliminary data.</text>
</comment>
<protein>
    <recommendedName>
        <fullName evidence="4">Isoprenyl transferase</fullName>
        <ecNumber evidence="4">2.5.1.-</ecNumber>
    </recommendedName>
</protein>
<feature type="compositionally biased region" description="Low complexity" evidence="5">
    <location>
        <begin position="339"/>
        <end position="353"/>
    </location>
</feature>
<dbReference type="GO" id="GO:0005886">
    <property type="term" value="C:plasma membrane"/>
    <property type="evidence" value="ECO:0007669"/>
    <property type="project" value="TreeGrafter"/>
</dbReference>
<dbReference type="Gene3D" id="3.40.1180.10">
    <property type="entry name" value="Decaprenyl diphosphate synthase-like"/>
    <property type="match status" value="1"/>
</dbReference>
<evidence type="ECO:0000256" key="4">
    <source>
        <dbReference type="HAMAP-Rule" id="MF_01139"/>
    </source>
</evidence>
<dbReference type="PANTHER" id="PTHR10291">
    <property type="entry name" value="DEHYDRODOLICHYL DIPHOSPHATE SYNTHASE FAMILY MEMBER"/>
    <property type="match status" value="1"/>
</dbReference>
<evidence type="ECO:0000256" key="5">
    <source>
        <dbReference type="SAM" id="MobiDB-lite"/>
    </source>
</evidence>
<dbReference type="GO" id="GO:0030145">
    <property type="term" value="F:manganese ion binding"/>
    <property type="evidence" value="ECO:0007669"/>
    <property type="project" value="TreeGrafter"/>
</dbReference>
<proteinExistence type="inferred from homology"/>
<dbReference type="NCBIfam" id="TIGR00055">
    <property type="entry name" value="uppS"/>
    <property type="match status" value="1"/>
</dbReference>
<dbReference type="Pfam" id="PF01255">
    <property type="entry name" value="Prenyltransf"/>
    <property type="match status" value="1"/>
</dbReference>
<dbReference type="EMBL" id="JACHJL010000008">
    <property type="protein sequence ID" value="MBB5936412.1"/>
    <property type="molecule type" value="Genomic_DNA"/>
</dbReference>
<feature type="binding site" evidence="4">
    <location>
        <position position="447"/>
    </location>
    <ligand>
        <name>substrate</name>
    </ligand>
</feature>
<accession>A0A7W9QCC4</accession>
<comment type="subunit">
    <text evidence="4">Homodimer.</text>
</comment>
<name>A0A7W9QCC4_9ACTN</name>
<dbReference type="InterPro" id="IPR018520">
    <property type="entry name" value="UPP_synth-like_CS"/>
</dbReference>
<dbReference type="GO" id="GO:0016094">
    <property type="term" value="P:polyprenol biosynthetic process"/>
    <property type="evidence" value="ECO:0007669"/>
    <property type="project" value="TreeGrafter"/>
</dbReference>
<dbReference type="InterPro" id="IPR036424">
    <property type="entry name" value="UPP_synth-like_sf"/>
</dbReference>
<organism evidence="6 7">
    <name type="scientific">Streptomyces zagrosensis</name>
    <dbReference type="NCBI Taxonomy" id="1042984"/>
    <lineage>
        <taxon>Bacteria</taxon>
        <taxon>Bacillati</taxon>
        <taxon>Actinomycetota</taxon>
        <taxon>Actinomycetes</taxon>
        <taxon>Kitasatosporales</taxon>
        <taxon>Streptomycetaceae</taxon>
        <taxon>Streptomyces</taxon>
    </lineage>
</organism>
<dbReference type="Gene3D" id="1.10.600.10">
    <property type="entry name" value="Farnesyl Diphosphate Synthase"/>
    <property type="match status" value="1"/>
</dbReference>
<dbReference type="GO" id="GO:0005829">
    <property type="term" value="C:cytosol"/>
    <property type="evidence" value="ECO:0007669"/>
    <property type="project" value="TreeGrafter"/>
</dbReference>
<dbReference type="SUPFAM" id="SSF64005">
    <property type="entry name" value="Undecaprenyl diphosphate synthase"/>
    <property type="match status" value="1"/>
</dbReference>
<evidence type="ECO:0000313" key="7">
    <source>
        <dbReference type="Proteomes" id="UP000588098"/>
    </source>
</evidence>
<keyword evidence="3 4" id="KW-0460">Magnesium</keyword>
<dbReference type="PROSITE" id="PS01066">
    <property type="entry name" value="UPP_SYNTHASE"/>
    <property type="match status" value="1"/>
</dbReference>
<dbReference type="AlphaFoldDB" id="A0A7W9QCC4"/>
<feature type="binding site" evidence="4">
    <location>
        <begin position="441"/>
        <end position="443"/>
    </location>
    <ligand>
        <name>substrate</name>
    </ligand>
</feature>
<keyword evidence="7" id="KW-1185">Reference proteome</keyword>
<feature type="binding site" evidence="4">
    <location>
        <position position="413"/>
    </location>
    <ligand>
        <name>substrate</name>
    </ligand>
</feature>
<feature type="binding site" evidence="4">
    <location>
        <position position="396"/>
    </location>
    <ligand>
        <name>Mg(2+)</name>
        <dbReference type="ChEBI" id="CHEBI:18420"/>
    </ligand>
</feature>
<feature type="binding site" evidence="4">
    <location>
        <position position="409"/>
    </location>
    <ligand>
        <name>substrate</name>
    </ligand>
</feature>
<feature type="region of interest" description="Disordered" evidence="5">
    <location>
        <begin position="339"/>
        <end position="385"/>
    </location>
</feature>
<dbReference type="Proteomes" id="UP000588098">
    <property type="component" value="Unassembled WGS sequence"/>
</dbReference>
<evidence type="ECO:0000256" key="3">
    <source>
        <dbReference type="ARBA" id="ARBA00022842"/>
    </source>
</evidence>